<evidence type="ECO:0000256" key="1">
    <source>
        <dbReference type="HAMAP-Rule" id="MF_00302"/>
    </source>
</evidence>
<reference evidence="3 4" key="1">
    <citation type="submission" date="2016-10" db="EMBL/GenBank/DDBJ databases">
        <authorList>
            <person name="de Groot N.N."/>
        </authorList>
    </citation>
    <scope>NUCLEOTIDE SEQUENCE [LARGE SCALE GENOMIC DNA]</scope>
    <source>
        <strain evidence="3 4">DSM 7343</strain>
    </source>
</reference>
<dbReference type="AlphaFoldDB" id="A0A1H3ZNL2"/>
<comment type="similarity">
    <text evidence="1">Belongs to the ClpS family.</text>
</comment>
<comment type="function">
    <text evidence="1">Involved in the modulation of the specificity of the ClpAP-mediated ATP-dependent protein degradation.</text>
</comment>
<dbReference type="Pfam" id="PF02617">
    <property type="entry name" value="ClpS"/>
    <property type="match status" value="1"/>
</dbReference>
<dbReference type="Gene3D" id="3.30.1390.10">
    <property type="match status" value="1"/>
</dbReference>
<dbReference type="InterPro" id="IPR014719">
    <property type="entry name" value="Ribosomal_bL12_C/ClpS-like"/>
</dbReference>
<accession>A0A1H3ZNL2</accession>
<name>A0A1H3ZNL2_9BACT</name>
<evidence type="ECO:0000259" key="2">
    <source>
        <dbReference type="Pfam" id="PF02617"/>
    </source>
</evidence>
<comment type="subunit">
    <text evidence="1">Binds to the N-terminal domain of the chaperone ClpA.</text>
</comment>
<gene>
    <name evidence="1" type="primary">clpS</name>
    <name evidence="3" type="ORF">SAMN05660420_01591</name>
</gene>
<dbReference type="PANTHER" id="PTHR33473:SF19">
    <property type="entry name" value="ATP-DEPENDENT CLP PROTEASE ADAPTER PROTEIN CLPS"/>
    <property type="match status" value="1"/>
</dbReference>
<dbReference type="GO" id="GO:0030163">
    <property type="term" value="P:protein catabolic process"/>
    <property type="evidence" value="ECO:0007669"/>
    <property type="project" value="InterPro"/>
</dbReference>
<evidence type="ECO:0000313" key="3">
    <source>
        <dbReference type="EMBL" id="SEA24822.1"/>
    </source>
</evidence>
<keyword evidence="3" id="KW-0378">Hydrolase</keyword>
<dbReference type="GO" id="GO:0006508">
    <property type="term" value="P:proteolysis"/>
    <property type="evidence" value="ECO:0007669"/>
    <property type="project" value="UniProtKB-UniRule"/>
</dbReference>
<dbReference type="FunFam" id="3.30.1390.10:FF:000002">
    <property type="entry name" value="ATP-dependent Clp protease adapter protein ClpS"/>
    <property type="match status" value="1"/>
</dbReference>
<dbReference type="Proteomes" id="UP000199409">
    <property type="component" value="Unassembled WGS sequence"/>
</dbReference>
<evidence type="ECO:0000313" key="4">
    <source>
        <dbReference type="Proteomes" id="UP000199409"/>
    </source>
</evidence>
<keyword evidence="3" id="KW-0645">Protease</keyword>
<dbReference type="OrthoDB" id="9796121at2"/>
<dbReference type="RefSeq" id="WP_092346474.1">
    <property type="nucleotide sequence ID" value="NZ_FNQN01000004.1"/>
</dbReference>
<proteinExistence type="inferred from homology"/>
<protein>
    <recommendedName>
        <fullName evidence="1">ATP-dependent Clp protease adapter protein ClpS</fullName>
    </recommendedName>
</protein>
<organism evidence="3 4">
    <name type="scientific">Desulfuromusa kysingii</name>
    <dbReference type="NCBI Taxonomy" id="37625"/>
    <lineage>
        <taxon>Bacteria</taxon>
        <taxon>Pseudomonadati</taxon>
        <taxon>Thermodesulfobacteriota</taxon>
        <taxon>Desulfuromonadia</taxon>
        <taxon>Desulfuromonadales</taxon>
        <taxon>Geopsychrobacteraceae</taxon>
        <taxon>Desulfuromusa</taxon>
    </lineage>
</organism>
<sequence>MEKSDTNSGQKTKVCEKIKEQVSTPPLFKVLMHNDDYTTMEFVIEVLREVFRKPADEAEKIMLTIHFQGVGCCGTFPFAIAETKAGRARLKARKAGFPLRCTLEEA</sequence>
<dbReference type="STRING" id="37625.SAMN05660420_01591"/>
<feature type="domain" description="Adaptor protein ClpS core" evidence="2">
    <location>
        <begin position="24"/>
        <end position="102"/>
    </location>
</feature>
<dbReference type="GO" id="GO:0008233">
    <property type="term" value="F:peptidase activity"/>
    <property type="evidence" value="ECO:0007669"/>
    <property type="project" value="UniProtKB-KW"/>
</dbReference>
<dbReference type="InterPro" id="IPR003769">
    <property type="entry name" value="ClpS_core"/>
</dbReference>
<keyword evidence="4" id="KW-1185">Reference proteome</keyword>
<dbReference type="InterPro" id="IPR022935">
    <property type="entry name" value="ClpS"/>
</dbReference>
<dbReference type="SUPFAM" id="SSF54736">
    <property type="entry name" value="ClpS-like"/>
    <property type="match status" value="1"/>
</dbReference>
<dbReference type="PANTHER" id="PTHR33473">
    <property type="entry name" value="ATP-DEPENDENT CLP PROTEASE ADAPTER PROTEIN CLPS1, CHLOROPLASTIC"/>
    <property type="match status" value="1"/>
</dbReference>
<dbReference type="EMBL" id="FNQN01000004">
    <property type="protein sequence ID" value="SEA24822.1"/>
    <property type="molecule type" value="Genomic_DNA"/>
</dbReference>
<dbReference type="HAMAP" id="MF_00302">
    <property type="entry name" value="ClpS"/>
    <property type="match status" value="1"/>
</dbReference>